<dbReference type="EMBL" id="BQNB010011754">
    <property type="protein sequence ID" value="GJS94725.1"/>
    <property type="molecule type" value="Genomic_DNA"/>
</dbReference>
<protein>
    <submittedName>
        <fullName evidence="1">Uncharacterized protein</fullName>
    </submittedName>
</protein>
<comment type="caution">
    <text evidence="1">The sequence shown here is derived from an EMBL/GenBank/DDBJ whole genome shotgun (WGS) entry which is preliminary data.</text>
</comment>
<evidence type="ECO:0000313" key="2">
    <source>
        <dbReference type="Proteomes" id="UP001151760"/>
    </source>
</evidence>
<evidence type="ECO:0000313" key="1">
    <source>
        <dbReference type="EMBL" id="GJS94725.1"/>
    </source>
</evidence>
<name>A0ABQ4ZWP5_9ASTR</name>
<feature type="non-terminal residue" evidence="1">
    <location>
        <position position="59"/>
    </location>
</feature>
<keyword evidence="2" id="KW-1185">Reference proteome</keyword>
<gene>
    <name evidence="1" type="ORF">Tco_0801693</name>
</gene>
<sequence>MIQTWMSDKRQNIELLGKWAPTTREHSAWEVFIPSADPIVITAMMALRNISRIYMNGGS</sequence>
<reference evidence="1" key="2">
    <citation type="submission" date="2022-01" db="EMBL/GenBank/DDBJ databases">
        <authorList>
            <person name="Yamashiro T."/>
            <person name="Shiraishi A."/>
            <person name="Satake H."/>
            <person name="Nakayama K."/>
        </authorList>
    </citation>
    <scope>NUCLEOTIDE SEQUENCE</scope>
</reference>
<accession>A0ABQ4ZWP5</accession>
<reference evidence="1" key="1">
    <citation type="journal article" date="2022" name="Int. J. Mol. Sci.">
        <title>Draft Genome of Tanacetum Coccineum: Genomic Comparison of Closely Related Tanacetum-Family Plants.</title>
        <authorList>
            <person name="Yamashiro T."/>
            <person name="Shiraishi A."/>
            <person name="Nakayama K."/>
            <person name="Satake H."/>
        </authorList>
    </citation>
    <scope>NUCLEOTIDE SEQUENCE</scope>
</reference>
<dbReference type="Proteomes" id="UP001151760">
    <property type="component" value="Unassembled WGS sequence"/>
</dbReference>
<organism evidence="1 2">
    <name type="scientific">Tanacetum coccineum</name>
    <dbReference type="NCBI Taxonomy" id="301880"/>
    <lineage>
        <taxon>Eukaryota</taxon>
        <taxon>Viridiplantae</taxon>
        <taxon>Streptophyta</taxon>
        <taxon>Embryophyta</taxon>
        <taxon>Tracheophyta</taxon>
        <taxon>Spermatophyta</taxon>
        <taxon>Magnoliopsida</taxon>
        <taxon>eudicotyledons</taxon>
        <taxon>Gunneridae</taxon>
        <taxon>Pentapetalae</taxon>
        <taxon>asterids</taxon>
        <taxon>campanulids</taxon>
        <taxon>Asterales</taxon>
        <taxon>Asteraceae</taxon>
        <taxon>Asteroideae</taxon>
        <taxon>Anthemideae</taxon>
        <taxon>Anthemidinae</taxon>
        <taxon>Tanacetum</taxon>
    </lineage>
</organism>
<proteinExistence type="predicted"/>